<dbReference type="InterPro" id="IPR050469">
    <property type="entry name" value="Diguanylate_Cyclase"/>
</dbReference>
<dbReference type="PROSITE" id="PS50887">
    <property type="entry name" value="GGDEF"/>
    <property type="match status" value="1"/>
</dbReference>
<feature type="transmembrane region" description="Helical" evidence="1">
    <location>
        <begin position="7"/>
        <end position="24"/>
    </location>
</feature>
<reference evidence="3" key="1">
    <citation type="submission" date="2018-12" db="EMBL/GenBank/DDBJ databases">
        <authorList>
            <person name="Sun L."/>
            <person name="Chen Z."/>
        </authorList>
    </citation>
    <scope>NUCLEOTIDE SEQUENCE [LARGE SCALE GENOMIC DNA]</scope>
    <source>
        <strain evidence="3">3-2-2</strain>
    </source>
</reference>
<dbReference type="PANTHER" id="PTHR45138">
    <property type="entry name" value="REGULATORY COMPONENTS OF SENSORY TRANSDUCTION SYSTEM"/>
    <property type="match status" value="1"/>
</dbReference>
<dbReference type="SUPFAM" id="SSF55073">
    <property type="entry name" value="Nucleotide cyclase"/>
    <property type="match status" value="1"/>
</dbReference>
<sequence>MGFRGRFFSVFVVALFNILRYFYYHYYLGLPFKADFFILTAIFMSIAWWCGKQYDRAKYYSEKDALTNTFNRRTVEKKFNAFYKKHGRKVGVVMIDLNDFKKINDCYGHNKGDEVLRIVGTRLNEIVKEEDCAARWGGDEFLLLINNPKADFKADRIKMELEALELVSVSIGTAVFPDHGNTLEMLIQYADAKLYEMKEP</sequence>
<accession>A0A429XW65</accession>
<dbReference type="InterPro" id="IPR029787">
    <property type="entry name" value="Nucleotide_cyclase"/>
</dbReference>
<keyword evidence="1" id="KW-1133">Transmembrane helix</keyword>
<evidence type="ECO:0000256" key="1">
    <source>
        <dbReference type="SAM" id="Phobius"/>
    </source>
</evidence>
<dbReference type="InterPro" id="IPR000160">
    <property type="entry name" value="GGDEF_dom"/>
</dbReference>
<evidence type="ECO:0000313" key="3">
    <source>
        <dbReference type="EMBL" id="RST72593.1"/>
    </source>
</evidence>
<dbReference type="CDD" id="cd01949">
    <property type="entry name" value="GGDEF"/>
    <property type="match status" value="1"/>
</dbReference>
<dbReference type="Gene3D" id="3.30.70.270">
    <property type="match status" value="1"/>
</dbReference>
<gene>
    <name evidence="3" type="ORF">D4T97_016215</name>
</gene>
<dbReference type="GO" id="GO:0052621">
    <property type="term" value="F:diguanylate cyclase activity"/>
    <property type="evidence" value="ECO:0007669"/>
    <property type="project" value="TreeGrafter"/>
</dbReference>
<organism evidence="3 4">
    <name type="scientific">Siminovitchia acidinfaciens</name>
    <dbReference type="NCBI Taxonomy" id="2321395"/>
    <lineage>
        <taxon>Bacteria</taxon>
        <taxon>Bacillati</taxon>
        <taxon>Bacillota</taxon>
        <taxon>Bacilli</taxon>
        <taxon>Bacillales</taxon>
        <taxon>Bacillaceae</taxon>
        <taxon>Siminovitchia</taxon>
    </lineage>
</organism>
<dbReference type="PANTHER" id="PTHR45138:SF9">
    <property type="entry name" value="DIGUANYLATE CYCLASE DGCM-RELATED"/>
    <property type="match status" value="1"/>
</dbReference>
<keyword evidence="1" id="KW-0812">Transmembrane</keyword>
<dbReference type="SMART" id="SM00267">
    <property type="entry name" value="GGDEF"/>
    <property type="match status" value="1"/>
</dbReference>
<proteinExistence type="predicted"/>
<dbReference type="AlphaFoldDB" id="A0A429XW65"/>
<name>A0A429XW65_9BACI</name>
<dbReference type="RefSeq" id="WP_126051801.1">
    <property type="nucleotide sequence ID" value="NZ_QYTV02000008.1"/>
</dbReference>
<dbReference type="Pfam" id="PF00990">
    <property type="entry name" value="GGDEF"/>
    <property type="match status" value="1"/>
</dbReference>
<evidence type="ECO:0000259" key="2">
    <source>
        <dbReference type="PROSITE" id="PS50887"/>
    </source>
</evidence>
<dbReference type="OrthoDB" id="9759607at2"/>
<keyword evidence="4" id="KW-1185">Reference proteome</keyword>
<dbReference type="Proteomes" id="UP000287156">
    <property type="component" value="Unassembled WGS sequence"/>
</dbReference>
<feature type="domain" description="GGDEF" evidence="2">
    <location>
        <begin position="88"/>
        <end position="200"/>
    </location>
</feature>
<dbReference type="InterPro" id="IPR043128">
    <property type="entry name" value="Rev_trsase/Diguanyl_cyclase"/>
</dbReference>
<comment type="caution">
    <text evidence="3">The sequence shown here is derived from an EMBL/GenBank/DDBJ whole genome shotgun (WGS) entry which is preliminary data.</text>
</comment>
<keyword evidence="1" id="KW-0472">Membrane</keyword>
<evidence type="ECO:0000313" key="4">
    <source>
        <dbReference type="Proteomes" id="UP000287156"/>
    </source>
</evidence>
<feature type="transmembrane region" description="Helical" evidence="1">
    <location>
        <begin position="30"/>
        <end position="50"/>
    </location>
</feature>
<dbReference type="EMBL" id="QYTV02000008">
    <property type="protein sequence ID" value="RST72593.1"/>
    <property type="molecule type" value="Genomic_DNA"/>
</dbReference>
<dbReference type="NCBIfam" id="TIGR00254">
    <property type="entry name" value="GGDEF"/>
    <property type="match status" value="1"/>
</dbReference>
<protein>
    <submittedName>
        <fullName evidence="3">GGDEF domain-containing protein</fullName>
    </submittedName>
</protein>